<proteinExistence type="inferred from homology"/>
<reference evidence="13" key="1">
    <citation type="journal article" date="2019" name="Int. J. Syst. Evol. Microbiol.">
        <title>The Global Catalogue of Microorganisms (GCM) 10K type strain sequencing project: providing services to taxonomists for standard genome sequencing and annotation.</title>
        <authorList>
            <consortium name="The Broad Institute Genomics Platform"/>
            <consortium name="The Broad Institute Genome Sequencing Center for Infectious Disease"/>
            <person name="Wu L."/>
            <person name="Ma J."/>
        </authorList>
    </citation>
    <scope>NUCLEOTIDE SEQUENCE [LARGE SCALE GENOMIC DNA]</scope>
    <source>
        <strain evidence="13">CCUG 62952</strain>
    </source>
</reference>
<feature type="domain" description="RNA polymerase sigma factor 54 DNA-binding" evidence="10">
    <location>
        <begin position="327"/>
        <end position="484"/>
    </location>
</feature>
<dbReference type="RefSeq" id="WP_386403459.1">
    <property type="nucleotide sequence ID" value="NZ_JBHTJH010000003.1"/>
</dbReference>
<dbReference type="Pfam" id="PF00309">
    <property type="entry name" value="Sigma54_AID"/>
    <property type="match status" value="1"/>
</dbReference>
<gene>
    <name evidence="12" type="primary">rpoN</name>
    <name evidence="12" type="ORF">ACFQ1M_02635</name>
</gene>
<sequence>MLKQQLQFKLSQKLSPQQIQLMKLIQLPTQAFEQRLKQELEENPALESGKESIDEYDNDIDGDDHYDDFGTETIDAQDINVDDYLSDDDIPNYRLQSNNYSGDDEDKQVPYASGTSFTQHLATQLNTFRLNENQRDIAEFLVGSIDESGYIRRQILDLMDDLAFTQNIYTTEEEIEEVLKVIHQLDPAGVGARDLRECLLIQLRRKELTFPIKLAIEILEKSFEQFTKKHYKKLLQRFDIDEEALRDAIMEIEKLNPKPGGSYAGNTKIVEHVVPDFTIRIVDGKLELTLNGRNAPELHISGEYNNMLKGYKESKDKSKSQKEAVLFIKQKLDAAKWFIDAIKQRQQTLFVTMNAIMHYQEAYFLSGDERKLRPMILKDIADTIGMDVSTVSRVANSKYVDTPYGTKLIKDFFSEAMKNEQGEDVSTREIKKILETVIQEEDKKKPLTDDKLAKILKEKGYPIARRTVAKYREQLDLPVARLRKQI</sequence>
<dbReference type="PANTHER" id="PTHR32248">
    <property type="entry name" value="RNA POLYMERASE SIGMA-54 FACTOR"/>
    <property type="match status" value="1"/>
</dbReference>
<keyword evidence="6" id="KW-0731">Sigma factor</keyword>
<evidence type="ECO:0000259" key="11">
    <source>
        <dbReference type="Pfam" id="PF04963"/>
    </source>
</evidence>
<dbReference type="InterPro" id="IPR038709">
    <property type="entry name" value="RpoN_core-bd_sf"/>
</dbReference>
<accession>A0ABW3CW86</accession>
<dbReference type="PIRSF" id="PIRSF000774">
    <property type="entry name" value="RpoN"/>
    <property type="match status" value="1"/>
</dbReference>
<dbReference type="Pfam" id="PF04963">
    <property type="entry name" value="Sigma54_CBD"/>
    <property type="match status" value="1"/>
</dbReference>
<evidence type="ECO:0000256" key="5">
    <source>
        <dbReference type="ARBA" id="ARBA00023015"/>
    </source>
</evidence>
<evidence type="ECO:0000313" key="13">
    <source>
        <dbReference type="Proteomes" id="UP001596978"/>
    </source>
</evidence>
<keyword evidence="5" id="KW-0805">Transcription regulation</keyword>
<evidence type="ECO:0000256" key="8">
    <source>
        <dbReference type="ARBA" id="ARBA00023163"/>
    </source>
</evidence>
<keyword evidence="3" id="KW-0808">Transferase</keyword>
<dbReference type="Gene3D" id="1.10.10.60">
    <property type="entry name" value="Homeodomain-like"/>
    <property type="match status" value="1"/>
</dbReference>
<keyword evidence="13" id="KW-1185">Reference proteome</keyword>
<dbReference type="PRINTS" id="PR00045">
    <property type="entry name" value="SIGMA54FCT"/>
</dbReference>
<dbReference type="NCBIfam" id="TIGR02395">
    <property type="entry name" value="rpoN_sigma"/>
    <property type="match status" value="1"/>
</dbReference>
<dbReference type="PROSITE" id="PS50044">
    <property type="entry name" value="SIGMA54_3"/>
    <property type="match status" value="1"/>
</dbReference>
<dbReference type="Proteomes" id="UP001596978">
    <property type="component" value="Unassembled WGS sequence"/>
</dbReference>
<evidence type="ECO:0000256" key="3">
    <source>
        <dbReference type="ARBA" id="ARBA00022679"/>
    </source>
</evidence>
<evidence type="ECO:0000256" key="6">
    <source>
        <dbReference type="ARBA" id="ARBA00023082"/>
    </source>
</evidence>
<dbReference type="Pfam" id="PF04552">
    <property type="entry name" value="Sigma54_DBD"/>
    <property type="match status" value="1"/>
</dbReference>
<keyword evidence="7" id="KW-0238">DNA-binding</keyword>
<evidence type="ECO:0000256" key="2">
    <source>
        <dbReference type="ARBA" id="ARBA00022478"/>
    </source>
</evidence>
<dbReference type="PANTHER" id="PTHR32248:SF4">
    <property type="entry name" value="RNA POLYMERASE SIGMA-54 FACTOR"/>
    <property type="match status" value="1"/>
</dbReference>
<keyword evidence="8" id="KW-0804">Transcription</keyword>
<dbReference type="EMBL" id="JBHTJH010000003">
    <property type="protein sequence ID" value="MFD0861092.1"/>
    <property type="molecule type" value="Genomic_DNA"/>
</dbReference>
<dbReference type="InterPro" id="IPR007046">
    <property type="entry name" value="RNA_pol_sigma_54_core-bd"/>
</dbReference>
<evidence type="ECO:0000256" key="4">
    <source>
        <dbReference type="ARBA" id="ARBA00022695"/>
    </source>
</evidence>
<dbReference type="Gene3D" id="1.10.10.1330">
    <property type="entry name" value="RNA polymerase sigma-54 factor, core-binding domain"/>
    <property type="match status" value="1"/>
</dbReference>
<name>A0ABW3CW86_9FLAO</name>
<comment type="similarity">
    <text evidence="1">Belongs to the sigma-54 factor family.</text>
</comment>
<keyword evidence="2" id="KW-0240">DNA-directed RNA polymerase</keyword>
<dbReference type="InterPro" id="IPR007634">
    <property type="entry name" value="RNA_pol_sigma_54_DNA-bd"/>
</dbReference>
<evidence type="ECO:0000313" key="12">
    <source>
        <dbReference type="EMBL" id="MFD0861092.1"/>
    </source>
</evidence>
<protein>
    <submittedName>
        <fullName evidence="12">RNA polymerase factor sigma-54</fullName>
    </submittedName>
</protein>
<evidence type="ECO:0000256" key="7">
    <source>
        <dbReference type="ARBA" id="ARBA00023125"/>
    </source>
</evidence>
<feature type="domain" description="RNA polymerase sigma factor 54 core-binding" evidence="11">
    <location>
        <begin position="113"/>
        <end position="304"/>
    </location>
</feature>
<evidence type="ECO:0000259" key="10">
    <source>
        <dbReference type="Pfam" id="PF04552"/>
    </source>
</evidence>
<dbReference type="PROSITE" id="PS00718">
    <property type="entry name" value="SIGMA54_2"/>
    <property type="match status" value="1"/>
</dbReference>
<organism evidence="12 13">
    <name type="scientific">Sungkyunkwania multivorans</name>
    <dbReference type="NCBI Taxonomy" id="1173618"/>
    <lineage>
        <taxon>Bacteria</taxon>
        <taxon>Pseudomonadati</taxon>
        <taxon>Bacteroidota</taxon>
        <taxon>Flavobacteriia</taxon>
        <taxon>Flavobacteriales</taxon>
        <taxon>Flavobacteriaceae</taxon>
        <taxon>Sungkyunkwania</taxon>
    </lineage>
</organism>
<evidence type="ECO:0000256" key="1">
    <source>
        <dbReference type="ARBA" id="ARBA00008798"/>
    </source>
</evidence>
<dbReference type="InterPro" id="IPR000394">
    <property type="entry name" value="RNA_pol_sigma_54"/>
</dbReference>
<feature type="region of interest" description="Disordered" evidence="9">
    <location>
        <begin position="41"/>
        <end position="62"/>
    </location>
</feature>
<comment type="caution">
    <text evidence="12">The sequence shown here is derived from an EMBL/GenBank/DDBJ whole genome shotgun (WGS) entry which is preliminary data.</text>
</comment>
<evidence type="ECO:0000256" key="9">
    <source>
        <dbReference type="SAM" id="MobiDB-lite"/>
    </source>
</evidence>
<keyword evidence="4" id="KW-0548">Nucleotidyltransferase</keyword>